<dbReference type="GeneID" id="68295985"/>
<dbReference type="InterPro" id="IPR056632">
    <property type="entry name" value="DUF7730"/>
</dbReference>
<dbReference type="PANTHER" id="PTHR42085:SF8">
    <property type="entry name" value="F-BOX DOMAIN-CONTAINING PROTEIN"/>
    <property type="match status" value="1"/>
</dbReference>
<dbReference type="EMBL" id="BOLY01000007">
    <property type="protein sequence ID" value="GIZ47315.1"/>
    <property type="molecule type" value="Genomic_DNA"/>
</dbReference>
<gene>
    <name evidence="2" type="ORF">CKM354_001041000</name>
</gene>
<name>A0A9P3CV85_9PEZI</name>
<sequence>MAYNEHNAATTAGLNSQVAVIASLTTQTRSSALVYQPTPEPPPLRDEVLQLVGPWRDSSEPPPFTRGELVVIALILIDDGPVALEEVHRKIYQTFGHYRDQALSEYLRPVYVQKSSRTITCSDLPHHTQARGMEILLGSTMRDLDLPLKRSAQGEQKFYLIDRKAARIYLQCWLEPPRQETFDFFGLPAELREHIYKMVTGSPEAGLKNVGIGRVVISASEDIPLALEKISRASVLFRVCKQIYFEAMPVFYHNNTLEFDSIDTLLKVLRRMSTKTMEEIRILHIAVLATGTDCGGLSAFLPHIFPAKVVLHVVSAGFQGRMMRGKSEEENLRRFDQSLALQEVADLANRAASVEVKGDGFLLSNWFRKKIKKTGT</sequence>
<dbReference type="AlphaFoldDB" id="A0A9P3CV85"/>
<comment type="caution">
    <text evidence="2">The sequence shown here is derived from an EMBL/GenBank/DDBJ whole genome shotgun (WGS) entry which is preliminary data.</text>
</comment>
<keyword evidence="3" id="KW-1185">Reference proteome</keyword>
<dbReference type="Proteomes" id="UP000825890">
    <property type="component" value="Unassembled WGS sequence"/>
</dbReference>
<dbReference type="InterPro" id="IPR038883">
    <property type="entry name" value="AN11006-like"/>
</dbReference>
<dbReference type="Pfam" id="PF24864">
    <property type="entry name" value="DUF7730"/>
    <property type="match status" value="1"/>
</dbReference>
<feature type="domain" description="DUF7730" evidence="1">
    <location>
        <begin position="235"/>
        <end position="286"/>
    </location>
</feature>
<evidence type="ECO:0000313" key="3">
    <source>
        <dbReference type="Proteomes" id="UP000825890"/>
    </source>
</evidence>
<accession>A0A9P3CV85</accession>
<dbReference type="PANTHER" id="PTHR42085">
    <property type="entry name" value="F-BOX DOMAIN-CONTAINING PROTEIN"/>
    <property type="match status" value="1"/>
</dbReference>
<organism evidence="2 3">
    <name type="scientific">Cercospora kikuchii</name>
    <dbReference type="NCBI Taxonomy" id="84275"/>
    <lineage>
        <taxon>Eukaryota</taxon>
        <taxon>Fungi</taxon>
        <taxon>Dikarya</taxon>
        <taxon>Ascomycota</taxon>
        <taxon>Pezizomycotina</taxon>
        <taxon>Dothideomycetes</taxon>
        <taxon>Dothideomycetidae</taxon>
        <taxon>Mycosphaerellales</taxon>
        <taxon>Mycosphaerellaceae</taxon>
        <taxon>Cercospora</taxon>
    </lineage>
</organism>
<proteinExistence type="predicted"/>
<evidence type="ECO:0000313" key="2">
    <source>
        <dbReference type="EMBL" id="GIZ47315.1"/>
    </source>
</evidence>
<dbReference type="RefSeq" id="XP_044661802.1">
    <property type="nucleotide sequence ID" value="XM_044805867.1"/>
</dbReference>
<reference evidence="2 3" key="1">
    <citation type="submission" date="2021-01" db="EMBL/GenBank/DDBJ databases">
        <title>Cercospora kikuchii MAFF 305040 whole genome shotgun sequence.</title>
        <authorList>
            <person name="Kashiwa T."/>
            <person name="Suzuki T."/>
        </authorList>
    </citation>
    <scope>NUCLEOTIDE SEQUENCE [LARGE SCALE GENOMIC DNA]</scope>
    <source>
        <strain evidence="2 3">MAFF 305040</strain>
    </source>
</reference>
<protein>
    <recommendedName>
        <fullName evidence="1">DUF7730 domain-containing protein</fullName>
    </recommendedName>
</protein>
<evidence type="ECO:0000259" key="1">
    <source>
        <dbReference type="Pfam" id="PF24864"/>
    </source>
</evidence>
<dbReference type="OrthoDB" id="3905718at2759"/>